<dbReference type="Pfam" id="PF07963">
    <property type="entry name" value="N_methyl"/>
    <property type="match status" value="1"/>
</dbReference>
<organism evidence="3 4">
    <name type="scientific">Piscinibacter sakaiensis</name>
    <name type="common">Ideonella sakaiensis</name>
    <dbReference type="NCBI Taxonomy" id="1547922"/>
    <lineage>
        <taxon>Bacteria</taxon>
        <taxon>Pseudomonadati</taxon>
        <taxon>Pseudomonadota</taxon>
        <taxon>Betaproteobacteria</taxon>
        <taxon>Burkholderiales</taxon>
        <taxon>Sphaerotilaceae</taxon>
        <taxon>Piscinibacter</taxon>
    </lineage>
</organism>
<keyword evidence="2" id="KW-0812">Transmembrane</keyword>
<dbReference type="Proteomes" id="UP000037660">
    <property type="component" value="Unassembled WGS sequence"/>
</dbReference>
<dbReference type="EMBL" id="BBYR01000002">
    <property type="protein sequence ID" value="GAP33866.1"/>
    <property type="molecule type" value="Genomic_DNA"/>
</dbReference>
<evidence type="ECO:0000313" key="4">
    <source>
        <dbReference type="Proteomes" id="UP000037660"/>
    </source>
</evidence>
<reference evidence="4" key="1">
    <citation type="submission" date="2015-07" db="EMBL/GenBank/DDBJ databases">
        <title>Discovery of a poly(ethylene terephthalate assimilation.</title>
        <authorList>
            <person name="Yoshida S."/>
            <person name="Hiraga K."/>
            <person name="Takehana T."/>
            <person name="Taniguchi I."/>
            <person name="Yamaji H."/>
            <person name="Maeda Y."/>
            <person name="Toyohara K."/>
            <person name="Miyamoto K."/>
            <person name="Kimura Y."/>
            <person name="Oda K."/>
        </authorList>
    </citation>
    <scope>NUCLEOTIDE SEQUENCE [LARGE SCALE GENOMIC DNA]</scope>
    <source>
        <strain evidence="4">NBRC 110686 / TISTR 2288 / 201-F6</strain>
    </source>
</reference>
<evidence type="ECO:0000256" key="2">
    <source>
        <dbReference type="SAM" id="Phobius"/>
    </source>
</evidence>
<dbReference type="STRING" id="1547922.ISF6_1121"/>
<dbReference type="PROSITE" id="PS00409">
    <property type="entry name" value="PROKAR_NTER_METHYL"/>
    <property type="match status" value="1"/>
</dbReference>
<keyword evidence="4" id="KW-1185">Reference proteome</keyword>
<accession>A0A0K8NTX0</accession>
<evidence type="ECO:0000256" key="1">
    <source>
        <dbReference type="SAM" id="MobiDB-lite"/>
    </source>
</evidence>
<protein>
    <recommendedName>
        <fullName evidence="5">Prepilin-type N-terminal cleavage/methylation domain-containing protein</fullName>
    </recommendedName>
</protein>
<gene>
    <name evidence="3" type="ORF">ISF6_1121</name>
</gene>
<proteinExistence type="predicted"/>
<keyword evidence="2" id="KW-0472">Membrane</keyword>
<reference evidence="3 4" key="2">
    <citation type="journal article" date="2016" name="Science">
        <title>A bacterium that degrades and assimilates poly(ethylene terephthalate).</title>
        <authorList>
            <person name="Yoshida S."/>
            <person name="Hiraga K."/>
            <person name="Takehana T."/>
            <person name="Taniguchi I."/>
            <person name="Yamaji H."/>
            <person name="Maeda Y."/>
            <person name="Toyohara K."/>
            <person name="Miyamoto K."/>
            <person name="Kimura Y."/>
            <person name="Oda K."/>
        </authorList>
    </citation>
    <scope>NUCLEOTIDE SEQUENCE [LARGE SCALE GENOMIC DNA]</scope>
    <source>
        <strain evidence="4">NBRC 110686 / TISTR 2288 / 201-F6</strain>
    </source>
</reference>
<feature type="transmembrane region" description="Helical" evidence="2">
    <location>
        <begin position="21"/>
        <end position="45"/>
    </location>
</feature>
<dbReference type="InterPro" id="IPR012902">
    <property type="entry name" value="N_methyl_site"/>
</dbReference>
<evidence type="ECO:0008006" key="5">
    <source>
        <dbReference type="Google" id="ProtNLM"/>
    </source>
</evidence>
<name>A0A0K8NTX0_PISS1</name>
<comment type="caution">
    <text evidence="3">The sequence shown here is derived from an EMBL/GenBank/DDBJ whole genome shotgun (WGS) entry which is preliminary data.</text>
</comment>
<dbReference type="NCBIfam" id="TIGR02532">
    <property type="entry name" value="IV_pilin_GFxxxE"/>
    <property type="match status" value="1"/>
</dbReference>
<feature type="region of interest" description="Disordered" evidence="1">
    <location>
        <begin position="205"/>
        <end position="226"/>
    </location>
</feature>
<evidence type="ECO:0000313" key="3">
    <source>
        <dbReference type="EMBL" id="GAP33866.1"/>
    </source>
</evidence>
<sequence length="226" mass="23918">MHARPSAPRATALRRRGQQGLTLVELLVSMLIMGFVLTLVSQAIYQVSQVTRSAQDVSAAMARQWSGGWAASPVFANLVAPPEAPEGRAFEGSEDRIAGYTALPVDGGDRGLQAFVMELRDAADGATGSELRATTLSPTGVPGPTTVIARFAARAGFAYADAAGRLSAQWPVGPVSGGRDLPELPNAVAVRRRDDGTLLMWYPFDGDTRRPRRASTPFGESGRPSP</sequence>
<keyword evidence="2" id="KW-1133">Transmembrane helix</keyword>
<dbReference type="AlphaFoldDB" id="A0A0K8NTX0"/>